<reference evidence="3" key="1">
    <citation type="journal article" date="2018" name="Nat. Microbiol.">
        <title>Leveraging single-cell genomics to expand the fungal tree of life.</title>
        <authorList>
            <person name="Ahrendt S.R."/>
            <person name="Quandt C.A."/>
            <person name="Ciobanu D."/>
            <person name="Clum A."/>
            <person name="Salamov A."/>
            <person name="Andreopoulos B."/>
            <person name="Cheng J.F."/>
            <person name="Woyke T."/>
            <person name="Pelin A."/>
            <person name="Henrissat B."/>
            <person name="Reynolds N.K."/>
            <person name="Benny G.L."/>
            <person name="Smith M.E."/>
            <person name="James T.Y."/>
            <person name="Grigoriev I.V."/>
        </authorList>
    </citation>
    <scope>NUCLEOTIDE SEQUENCE [LARGE SCALE GENOMIC DNA]</scope>
    <source>
        <strain evidence="3">Benny S71-1</strain>
    </source>
</reference>
<dbReference type="SUPFAM" id="SSF81901">
    <property type="entry name" value="HCP-like"/>
    <property type="match status" value="1"/>
</dbReference>
<evidence type="ECO:0000313" key="3">
    <source>
        <dbReference type="Proteomes" id="UP000278143"/>
    </source>
</evidence>
<dbReference type="Pfam" id="PF10300">
    <property type="entry name" value="Iml2-TPR_39"/>
    <property type="match status" value="1"/>
</dbReference>
<dbReference type="Gene3D" id="1.25.40.10">
    <property type="entry name" value="Tetratricopeptide repeat domain"/>
    <property type="match status" value="2"/>
</dbReference>
<dbReference type="PANTHER" id="PTHR31859">
    <property type="entry name" value="TETRATRICOPEPTIDE REPEAT PROTEIN 39 FAMILY MEMBER"/>
    <property type="match status" value="1"/>
</dbReference>
<dbReference type="Proteomes" id="UP000278143">
    <property type="component" value="Unassembled WGS sequence"/>
</dbReference>
<evidence type="ECO:0000313" key="2">
    <source>
        <dbReference type="EMBL" id="RKP25256.1"/>
    </source>
</evidence>
<proteinExistence type="predicted"/>
<keyword evidence="1" id="KW-0472">Membrane</keyword>
<dbReference type="InterPro" id="IPR011990">
    <property type="entry name" value="TPR-like_helical_dom_sf"/>
</dbReference>
<keyword evidence="1" id="KW-1133">Transmembrane helix</keyword>
<organism evidence="2 3">
    <name type="scientific">Syncephalis pseudoplumigaleata</name>
    <dbReference type="NCBI Taxonomy" id="1712513"/>
    <lineage>
        <taxon>Eukaryota</taxon>
        <taxon>Fungi</taxon>
        <taxon>Fungi incertae sedis</taxon>
        <taxon>Zoopagomycota</taxon>
        <taxon>Zoopagomycotina</taxon>
        <taxon>Zoopagomycetes</taxon>
        <taxon>Zoopagales</taxon>
        <taxon>Piptocephalidaceae</taxon>
        <taxon>Syncephalis</taxon>
    </lineage>
</organism>
<protein>
    <submittedName>
        <fullName evidence="2">Outer membrane protein Iml2/Tetratricopeptide repeat protein 39</fullName>
    </submittedName>
</protein>
<name>A0A4P9YYR1_9FUNG</name>
<evidence type="ECO:0000256" key="1">
    <source>
        <dbReference type="SAM" id="Phobius"/>
    </source>
</evidence>
<dbReference type="OrthoDB" id="43460at2759"/>
<sequence>MKRNNSEIRDDVIGAEGLLLTALIQLLQESVVGFLKAGLNLRRGYKQYETLWREVQECGGLETSLIDRHTLSGVAFGLGTINVVLSALPTKILRLVSVFGYVGDRELGFDMLNACLDKGALLSPLALMLMIFFYAALTPFAPEVLEPIYGEKADKYIAYALEHYPDSPLYGVLVARHARQQRDLEKAVRDLTRISDVPWAEHERFKSTPLALKAWEALYHLCSYELGMTELYRLNFAQAAEHYRKLAEVRYWSQITCRYLQAVCMEAAGDAEGADLAYSQIKEISVRKYSGRVISSDQYVLRKVKMRDEDRRRGRDSWRGALEVLVIWNGHTCMRREQLERCRDWAEEALKTAKGDDRGVTLWISGCILKELGELDKAEKRLHQAVRSKMHHDTLVGPFARYEQGVVAWLRGDKETAKKHWNKAQAESHDYNFEFR</sequence>
<dbReference type="InterPro" id="IPR019412">
    <property type="entry name" value="IML2/TPR_39"/>
</dbReference>
<dbReference type="EMBL" id="KZ989822">
    <property type="protein sequence ID" value="RKP25256.1"/>
    <property type="molecule type" value="Genomic_DNA"/>
</dbReference>
<accession>A0A4P9YYR1</accession>
<feature type="transmembrane region" description="Helical" evidence="1">
    <location>
        <begin position="119"/>
        <end position="137"/>
    </location>
</feature>
<gene>
    <name evidence="2" type="ORF">SYNPS1DRAFT_15925</name>
</gene>
<keyword evidence="1" id="KW-0812">Transmembrane</keyword>
<dbReference type="PANTHER" id="PTHR31859:SF1">
    <property type="entry name" value="TETRATRICOPEPTIDE REPEAT PROTEIN 39C"/>
    <property type="match status" value="1"/>
</dbReference>
<keyword evidence="3" id="KW-1185">Reference proteome</keyword>
<dbReference type="AlphaFoldDB" id="A0A4P9YYR1"/>